<keyword evidence="3" id="KW-1185">Reference proteome</keyword>
<protein>
    <recommendedName>
        <fullName evidence="4">Lipoprotein</fullName>
    </recommendedName>
</protein>
<dbReference type="EMBL" id="JBFRYA010000010">
    <property type="protein sequence ID" value="MEX1669692.1"/>
    <property type="molecule type" value="Genomic_DNA"/>
</dbReference>
<dbReference type="RefSeq" id="WP_368381978.1">
    <property type="nucleotide sequence ID" value="NZ_JBFRYA010000010.1"/>
</dbReference>
<dbReference type="Proteomes" id="UP001557485">
    <property type="component" value="Unassembled WGS sequence"/>
</dbReference>
<dbReference type="PROSITE" id="PS51257">
    <property type="entry name" value="PROKAR_LIPOPROTEIN"/>
    <property type="match status" value="1"/>
</dbReference>
<evidence type="ECO:0000256" key="1">
    <source>
        <dbReference type="SAM" id="SignalP"/>
    </source>
</evidence>
<gene>
    <name evidence="2" type="ORF">AB4876_12300</name>
</gene>
<feature type="chain" id="PRO_5046043585" description="Lipoprotein" evidence="1">
    <location>
        <begin position="23"/>
        <end position="248"/>
    </location>
</feature>
<proteinExistence type="predicted"/>
<evidence type="ECO:0000313" key="3">
    <source>
        <dbReference type="Proteomes" id="UP001557485"/>
    </source>
</evidence>
<sequence length="248" mass="27676">MKRILISAAAVITISACSPAQVAVGINPGGDFKSFFDRDQGYKYYPLEPHRITTRHYFTLARSPIYLDITFLKIGTTLEYEKRVCVPEEQVSHAMLPASEARYIRMKMPYMGTGSGAIVFDENGNLQSVAVGSDTTAAPKAVADVVATAIPYYAALKAFSAILNPVNEISEIPNELINAINFRKRKIENLDIDPLLQYKLKEYIFDSRLNAEQLKVKYCVPGKVEQKIARRITRAPSIAEENSINHTK</sequence>
<keyword evidence="1" id="KW-0732">Signal</keyword>
<accession>A0ABV3U7Z9</accession>
<evidence type="ECO:0000313" key="2">
    <source>
        <dbReference type="EMBL" id="MEX1669692.1"/>
    </source>
</evidence>
<name>A0ABV3U7Z9_9GAMM</name>
<comment type="caution">
    <text evidence="2">The sequence shown here is derived from an EMBL/GenBank/DDBJ whole genome shotgun (WGS) entry which is preliminary data.</text>
</comment>
<organism evidence="2 3">
    <name type="scientific">Zhongshania guokunii</name>
    <dbReference type="NCBI Taxonomy" id="641783"/>
    <lineage>
        <taxon>Bacteria</taxon>
        <taxon>Pseudomonadati</taxon>
        <taxon>Pseudomonadota</taxon>
        <taxon>Gammaproteobacteria</taxon>
        <taxon>Cellvibrionales</taxon>
        <taxon>Spongiibacteraceae</taxon>
        <taxon>Zhongshania</taxon>
    </lineage>
</organism>
<feature type="signal peptide" evidence="1">
    <location>
        <begin position="1"/>
        <end position="22"/>
    </location>
</feature>
<reference evidence="2 3" key="1">
    <citation type="journal article" date="2011" name="Int. J. Syst. Evol. Microbiol.">
        <title>Zhongshania antarctica gen. nov., sp. nov. and Zhongshania guokunii sp. nov., gammaproteobacteria respectively isolated from coastal attached (fast) ice and surface seawater of the Antarctic.</title>
        <authorList>
            <person name="Li H.J."/>
            <person name="Zhang X.Y."/>
            <person name="Chen C.X."/>
            <person name="Zhang Y.J."/>
            <person name="Gao Z.M."/>
            <person name="Yu Y."/>
            <person name="Chen X.L."/>
            <person name="Chen B."/>
            <person name="Zhang Y.Z."/>
        </authorList>
    </citation>
    <scope>NUCLEOTIDE SEQUENCE [LARGE SCALE GENOMIC DNA]</scope>
    <source>
        <strain evidence="2 3">ZS6-22T</strain>
    </source>
</reference>
<evidence type="ECO:0008006" key="4">
    <source>
        <dbReference type="Google" id="ProtNLM"/>
    </source>
</evidence>